<accession>A0A5P1F595</accession>
<reference evidence="3" key="1">
    <citation type="journal article" date="2017" name="Nat. Commun.">
        <title>The asparagus genome sheds light on the origin and evolution of a young Y chromosome.</title>
        <authorList>
            <person name="Harkess A."/>
            <person name="Zhou J."/>
            <person name="Xu C."/>
            <person name="Bowers J.E."/>
            <person name="Van der Hulst R."/>
            <person name="Ayyampalayam S."/>
            <person name="Mercati F."/>
            <person name="Riccardi P."/>
            <person name="McKain M.R."/>
            <person name="Kakrana A."/>
            <person name="Tang H."/>
            <person name="Ray J."/>
            <person name="Groenendijk J."/>
            <person name="Arikit S."/>
            <person name="Mathioni S.M."/>
            <person name="Nakano M."/>
            <person name="Shan H."/>
            <person name="Telgmann-Rauber A."/>
            <person name="Kanno A."/>
            <person name="Yue Z."/>
            <person name="Chen H."/>
            <person name="Li W."/>
            <person name="Chen Y."/>
            <person name="Xu X."/>
            <person name="Zhang Y."/>
            <person name="Luo S."/>
            <person name="Chen H."/>
            <person name="Gao J."/>
            <person name="Mao Z."/>
            <person name="Pires J.C."/>
            <person name="Luo M."/>
            <person name="Kudrna D."/>
            <person name="Wing R.A."/>
            <person name="Meyers B.C."/>
            <person name="Yi K."/>
            <person name="Kong H."/>
            <person name="Lavrijsen P."/>
            <person name="Sunseri F."/>
            <person name="Falavigna A."/>
            <person name="Ye Y."/>
            <person name="Leebens-Mack J.H."/>
            <person name="Chen G."/>
        </authorList>
    </citation>
    <scope>NUCLEOTIDE SEQUENCE [LARGE SCALE GENOMIC DNA]</scope>
    <source>
        <strain evidence="3">cv. DH0086</strain>
    </source>
</reference>
<evidence type="ECO:0000256" key="1">
    <source>
        <dbReference type="SAM" id="MobiDB-lite"/>
    </source>
</evidence>
<gene>
    <name evidence="2" type="ORF">A4U43_C04F32670</name>
</gene>
<sequence>MEAERASVEGVQRARRSGAGSRKKLQALQRASRRAEDGAAEAAESAASPGWRSLVPRSAKGEDEVKTNGSSCEYPKAAAAKEVDGGKRPAVLQKEVQELRGPG</sequence>
<name>A0A5P1F595_ASPOF</name>
<dbReference type="EMBL" id="CM007384">
    <property type="protein sequence ID" value="ONK73538.1"/>
    <property type="molecule type" value="Genomic_DNA"/>
</dbReference>
<evidence type="ECO:0000313" key="3">
    <source>
        <dbReference type="Proteomes" id="UP000243459"/>
    </source>
</evidence>
<feature type="compositionally biased region" description="Basic residues" evidence="1">
    <location>
        <begin position="13"/>
        <end position="25"/>
    </location>
</feature>
<proteinExistence type="predicted"/>
<feature type="region of interest" description="Disordered" evidence="1">
    <location>
        <begin position="1"/>
        <end position="73"/>
    </location>
</feature>
<dbReference type="Gramene" id="ONK73538">
    <property type="protein sequence ID" value="ONK73538"/>
    <property type="gene ID" value="A4U43_C04F32670"/>
</dbReference>
<dbReference type="AlphaFoldDB" id="A0A5P1F595"/>
<evidence type="ECO:0000313" key="2">
    <source>
        <dbReference type="EMBL" id="ONK73538.1"/>
    </source>
</evidence>
<organism evidence="2 3">
    <name type="scientific">Asparagus officinalis</name>
    <name type="common">Garden asparagus</name>
    <dbReference type="NCBI Taxonomy" id="4686"/>
    <lineage>
        <taxon>Eukaryota</taxon>
        <taxon>Viridiplantae</taxon>
        <taxon>Streptophyta</taxon>
        <taxon>Embryophyta</taxon>
        <taxon>Tracheophyta</taxon>
        <taxon>Spermatophyta</taxon>
        <taxon>Magnoliopsida</taxon>
        <taxon>Liliopsida</taxon>
        <taxon>Asparagales</taxon>
        <taxon>Asparagaceae</taxon>
        <taxon>Asparagoideae</taxon>
        <taxon>Asparagus</taxon>
    </lineage>
</organism>
<keyword evidence="3" id="KW-1185">Reference proteome</keyword>
<dbReference type="Proteomes" id="UP000243459">
    <property type="component" value="Chromosome 4"/>
</dbReference>
<protein>
    <submittedName>
        <fullName evidence="2">Uncharacterized protein</fullName>
    </submittedName>
</protein>